<evidence type="ECO:0000313" key="2">
    <source>
        <dbReference type="Proteomes" id="UP001597203"/>
    </source>
</evidence>
<dbReference type="Proteomes" id="UP001597203">
    <property type="component" value="Unassembled WGS sequence"/>
</dbReference>
<protein>
    <submittedName>
        <fullName evidence="1">Uncharacterized protein</fullName>
    </submittedName>
</protein>
<comment type="caution">
    <text evidence="1">The sequence shown here is derived from an EMBL/GenBank/DDBJ whole genome shotgun (WGS) entry which is preliminary data.</text>
</comment>
<dbReference type="RefSeq" id="WP_380912670.1">
    <property type="nucleotide sequence ID" value="NZ_JBHTLS010000131.1"/>
</dbReference>
<gene>
    <name evidence="1" type="ORF">ACFQ24_15120</name>
</gene>
<reference evidence="2" key="1">
    <citation type="journal article" date="2019" name="Int. J. Syst. Evol. Microbiol.">
        <title>The Global Catalogue of Microorganisms (GCM) 10K type strain sequencing project: providing services to taxonomists for standard genome sequencing and annotation.</title>
        <authorList>
            <consortium name="The Broad Institute Genomics Platform"/>
            <consortium name="The Broad Institute Genome Sequencing Center for Infectious Disease"/>
            <person name="Wu L."/>
            <person name="Ma J."/>
        </authorList>
    </citation>
    <scope>NUCLEOTIDE SEQUENCE [LARGE SCALE GENOMIC DNA]</scope>
    <source>
        <strain evidence="2">CCUG 54329</strain>
    </source>
</reference>
<accession>A0ABW3P3A7</accession>
<name>A0ABW3P3A7_9SPHN</name>
<proteinExistence type="predicted"/>
<evidence type="ECO:0000313" key="1">
    <source>
        <dbReference type="EMBL" id="MFD1106197.1"/>
    </source>
</evidence>
<organism evidence="1 2">
    <name type="scientific">Sphingobium olei</name>
    <dbReference type="NCBI Taxonomy" id="420955"/>
    <lineage>
        <taxon>Bacteria</taxon>
        <taxon>Pseudomonadati</taxon>
        <taxon>Pseudomonadota</taxon>
        <taxon>Alphaproteobacteria</taxon>
        <taxon>Sphingomonadales</taxon>
        <taxon>Sphingomonadaceae</taxon>
        <taxon>Sphingobium</taxon>
    </lineage>
</organism>
<dbReference type="EMBL" id="JBHTLS010000131">
    <property type="protein sequence ID" value="MFD1106197.1"/>
    <property type="molecule type" value="Genomic_DNA"/>
</dbReference>
<keyword evidence="2" id="KW-1185">Reference proteome</keyword>
<sequence>MTEEPITFVSLAVATVTIPPANCETLPGTHLIGAGLMIATRRGARWRFSSEAGTIAAGKKEQSLLLWLADRLPMANTLIGWEIDQHVVPPLIDAAAHAEPTIAHHFMVRLARVLRNNVVDLSINPSAAPENVATAPSMMPDTLLSNWGTGRLDAVRADLATEAIGTWLHFLRQAQHVGADAEQATRAWMHRRSSIHLVEGAPGAA</sequence>